<sequence length="261" mass="29684">MVLIRPATPADAPSMADVQFAAFRHDELNNWLCPQLDKHPYDLSRAMKIRAKTALLIPGNVVMVAVAEATDSGLVPGELIGFATWNRRSKDPSDAVQVKWTRDRLAWKFERWALGWEKWYQETVMDYATDWDRVRRFYAHVMVLTIYDSLEAYWHLNVIAVHPAAQRRNVGTRLLDWGMETARDEGVPVTLEAAPTAKKLYWKAGFKTFEVLNVEGVELQPAHAMLWEPEGKQGEWLQDDGEGIVTLKGYVRPTKSDGDGS</sequence>
<dbReference type="InterPro" id="IPR016181">
    <property type="entry name" value="Acyl_CoA_acyltransferase"/>
</dbReference>
<dbReference type="GO" id="GO:0016747">
    <property type="term" value="F:acyltransferase activity, transferring groups other than amino-acyl groups"/>
    <property type="evidence" value="ECO:0007669"/>
    <property type="project" value="InterPro"/>
</dbReference>
<dbReference type="Proteomes" id="UP000799437">
    <property type="component" value="Unassembled WGS sequence"/>
</dbReference>
<dbReference type="SUPFAM" id="SSF55729">
    <property type="entry name" value="Acyl-CoA N-acyltransferases (Nat)"/>
    <property type="match status" value="1"/>
</dbReference>
<evidence type="ECO:0000313" key="3">
    <source>
        <dbReference type="Proteomes" id="UP000799437"/>
    </source>
</evidence>
<accession>A0A6A6W717</accession>
<keyword evidence="2" id="KW-0808">Transferase</keyword>
<dbReference type="InterPro" id="IPR052523">
    <property type="entry name" value="Trichothecene_AcTrans"/>
</dbReference>
<dbReference type="PANTHER" id="PTHR42791">
    <property type="entry name" value="GNAT FAMILY ACETYLTRANSFERASE"/>
    <property type="match status" value="1"/>
</dbReference>
<dbReference type="InterPro" id="IPR000182">
    <property type="entry name" value="GNAT_dom"/>
</dbReference>
<dbReference type="Pfam" id="PF13508">
    <property type="entry name" value="Acetyltransf_7"/>
    <property type="match status" value="1"/>
</dbReference>
<keyword evidence="2" id="KW-0012">Acyltransferase</keyword>
<dbReference type="OrthoDB" id="2115692at2759"/>
<proteinExistence type="predicted"/>
<dbReference type="Gene3D" id="3.40.630.30">
    <property type="match status" value="1"/>
</dbReference>
<protein>
    <submittedName>
        <fullName evidence="2">Acyl-CoA N-acyltransferase</fullName>
    </submittedName>
</protein>
<dbReference type="PANTHER" id="PTHR42791:SF2">
    <property type="entry name" value="N-ACETYLTRANSFERASE DOMAIN-CONTAINING PROTEIN"/>
    <property type="match status" value="1"/>
</dbReference>
<feature type="domain" description="N-acetyltransferase" evidence="1">
    <location>
        <begin position="85"/>
        <end position="232"/>
    </location>
</feature>
<keyword evidence="3" id="KW-1185">Reference proteome</keyword>
<dbReference type="CDD" id="cd04301">
    <property type="entry name" value="NAT_SF"/>
    <property type="match status" value="1"/>
</dbReference>
<gene>
    <name evidence="2" type="ORF">EJ05DRAFT_46118</name>
</gene>
<dbReference type="AlphaFoldDB" id="A0A6A6W717"/>
<dbReference type="PROSITE" id="PS51186">
    <property type="entry name" value="GNAT"/>
    <property type="match status" value="1"/>
</dbReference>
<dbReference type="RefSeq" id="XP_033599322.1">
    <property type="nucleotide sequence ID" value="XM_033742632.1"/>
</dbReference>
<evidence type="ECO:0000259" key="1">
    <source>
        <dbReference type="PROSITE" id="PS51186"/>
    </source>
</evidence>
<dbReference type="GeneID" id="54483686"/>
<name>A0A6A6W717_9PEZI</name>
<evidence type="ECO:0000313" key="2">
    <source>
        <dbReference type="EMBL" id="KAF2756871.1"/>
    </source>
</evidence>
<reference evidence="2" key="1">
    <citation type="journal article" date="2020" name="Stud. Mycol.">
        <title>101 Dothideomycetes genomes: a test case for predicting lifestyles and emergence of pathogens.</title>
        <authorList>
            <person name="Haridas S."/>
            <person name="Albert R."/>
            <person name="Binder M."/>
            <person name="Bloem J."/>
            <person name="Labutti K."/>
            <person name="Salamov A."/>
            <person name="Andreopoulos B."/>
            <person name="Baker S."/>
            <person name="Barry K."/>
            <person name="Bills G."/>
            <person name="Bluhm B."/>
            <person name="Cannon C."/>
            <person name="Castanera R."/>
            <person name="Culley D."/>
            <person name="Daum C."/>
            <person name="Ezra D."/>
            <person name="Gonzalez J."/>
            <person name="Henrissat B."/>
            <person name="Kuo A."/>
            <person name="Liang C."/>
            <person name="Lipzen A."/>
            <person name="Lutzoni F."/>
            <person name="Magnuson J."/>
            <person name="Mondo S."/>
            <person name="Nolan M."/>
            <person name="Ohm R."/>
            <person name="Pangilinan J."/>
            <person name="Park H.-J."/>
            <person name="Ramirez L."/>
            <person name="Alfaro M."/>
            <person name="Sun H."/>
            <person name="Tritt A."/>
            <person name="Yoshinaga Y."/>
            <person name="Zwiers L.-H."/>
            <person name="Turgeon B."/>
            <person name="Goodwin S."/>
            <person name="Spatafora J."/>
            <person name="Crous P."/>
            <person name="Grigoriev I."/>
        </authorList>
    </citation>
    <scope>NUCLEOTIDE SEQUENCE</scope>
    <source>
        <strain evidence="2">CBS 121739</strain>
    </source>
</reference>
<organism evidence="2 3">
    <name type="scientific">Pseudovirgaria hyperparasitica</name>
    <dbReference type="NCBI Taxonomy" id="470096"/>
    <lineage>
        <taxon>Eukaryota</taxon>
        <taxon>Fungi</taxon>
        <taxon>Dikarya</taxon>
        <taxon>Ascomycota</taxon>
        <taxon>Pezizomycotina</taxon>
        <taxon>Dothideomycetes</taxon>
        <taxon>Dothideomycetes incertae sedis</taxon>
        <taxon>Acrospermales</taxon>
        <taxon>Acrospermaceae</taxon>
        <taxon>Pseudovirgaria</taxon>
    </lineage>
</organism>
<dbReference type="EMBL" id="ML996574">
    <property type="protein sequence ID" value="KAF2756871.1"/>
    <property type="molecule type" value="Genomic_DNA"/>
</dbReference>